<dbReference type="OrthoDB" id="10569247at2759"/>
<evidence type="ECO:0000256" key="6">
    <source>
        <dbReference type="SAM" id="MobiDB-lite"/>
    </source>
</evidence>
<protein>
    <recommendedName>
        <fullName evidence="7">BZIP domain-containing protein</fullName>
    </recommendedName>
</protein>
<feature type="region of interest" description="Disordered" evidence="6">
    <location>
        <begin position="1"/>
        <end position="61"/>
    </location>
</feature>
<evidence type="ECO:0000256" key="3">
    <source>
        <dbReference type="ARBA" id="ARBA00023125"/>
    </source>
</evidence>
<dbReference type="GO" id="GO:0003700">
    <property type="term" value="F:DNA-binding transcription factor activity"/>
    <property type="evidence" value="ECO:0007669"/>
    <property type="project" value="InterPro"/>
</dbReference>
<keyword evidence="2" id="KW-0805">Transcription regulation</keyword>
<dbReference type="PANTHER" id="PTHR46324:SF26">
    <property type="entry name" value="OS02G0728001 PROTEIN"/>
    <property type="match status" value="1"/>
</dbReference>
<dbReference type="CDD" id="cd14702">
    <property type="entry name" value="bZIP_plant_GBF1"/>
    <property type="match status" value="1"/>
</dbReference>
<evidence type="ECO:0000256" key="5">
    <source>
        <dbReference type="ARBA" id="ARBA00023242"/>
    </source>
</evidence>
<dbReference type="Pfam" id="PF00170">
    <property type="entry name" value="bZIP_1"/>
    <property type="match status" value="1"/>
</dbReference>
<proteinExistence type="predicted"/>
<dbReference type="PROSITE" id="PS50217">
    <property type="entry name" value="BZIP"/>
    <property type="match status" value="1"/>
</dbReference>
<reference evidence="8" key="1">
    <citation type="journal article" date="2019" name="Plant J.">
        <title>Chlorella vulgaris genome assembly and annotation reveals the molecular basis for metabolic acclimation to high light conditions.</title>
        <authorList>
            <person name="Cecchin M."/>
            <person name="Marcolungo L."/>
            <person name="Rossato M."/>
            <person name="Girolomoni L."/>
            <person name="Cosentino E."/>
            <person name="Cuine S."/>
            <person name="Li-Beisson Y."/>
            <person name="Delledonne M."/>
            <person name="Ballottari M."/>
        </authorList>
    </citation>
    <scope>NUCLEOTIDE SEQUENCE</scope>
    <source>
        <strain evidence="8">211/11P</strain>
    </source>
</reference>
<comment type="subcellular location">
    <subcellularLocation>
        <location evidence="1">Nucleus</location>
    </subcellularLocation>
</comment>
<dbReference type="InterPro" id="IPR044521">
    <property type="entry name" value="AtbZIP8/43"/>
</dbReference>
<gene>
    <name evidence="8" type="ORF">D9Q98_005555</name>
</gene>
<feature type="region of interest" description="Disordered" evidence="6">
    <location>
        <begin position="150"/>
        <end position="174"/>
    </location>
</feature>
<dbReference type="GO" id="GO:0005634">
    <property type="term" value="C:nucleus"/>
    <property type="evidence" value="ECO:0007669"/>
    <property type="project" value="UniProtKB-SubCell"/>
</dbReference>
<keyword evidence="4" id="KW-0804">Transcription</keyword>
<organism evidence="8 9">
    <name type="scientific">Chlorella vulgaris</name>
    <name type="common">Green alga</name>
    <dbReference type="NCBI Taxonomy" id="3077"/>
    <lineage>
        <taxon>Eukaryota</taxon>
        <taxon>Viridiplantae</taxon>
        <taxon>Chlorophyta</taxon>
        <taxon>core chlorophytes</taxon>
        <taxon>Trebouxiophyceae</taxon>
        <taxon>Chlorellales</taxon>
        <taxon>Chlorellaceae</taxon>
        <taxon>Chlorella clade</taxon>
        <taxon>Chlorella</taxon>
    </lineage>
</organism>
<keyword evidence="9" id="KW-1185">Reference proteome</keyword>
<dbReference type="AlphaFoldDB" id="A0A9D4TMA3"/>
<dbReference type="InterPro" id="IPR046347">
    <property type="entry name" value="bZIP_sf"/>
</dbReference>
<dbReference type="GO" id="GO:0003677">
    <property type="term" value="F:DNA binding"/>
    <property type="evidence" value="ECO:0007669"/>
    <property type="project" value="UniProtKB-KW"/>
</dbReference>
<feature type="compositionally biased region" description="Gly residues" evidence="6">
    <location>
        <begin position="157"/>
        <end position="168"/>
    </location>
</feature>
<evidence type="ECO:0000256" key="1">
    <source>
        <dbReference type="ARBA" id="ARBA00004123"/>
    </source>
</evidence>
<evidence type="ECO:0000313" key="8">
    <source>
        <dbReference type="EMBL" id="KAI3429463.1"/>
    </source>
</evidence>
<dbReference type="SMART" id="SM00338">
    <property type="entry name" value="BRLZ"/>
    <property type="match status" value="1"/>
</dbReference>
<name>A0A9D4TMA3_CHLVU</name>
<dbReference type="InterPro" id="IPR004827">
    <property type="entry name" value="bZIP"/>
</dbReference>
<dbReference type="Gene3D" id="1.20.5.170">
    <property type="match status" value="1"/>
</dbReference>
<keyword evidence="3" id="KW-0238">DNA-binding</keyword>
<reference evidence="8" key="2">
    <citation type="submission" date="2020-11" db="EMBL/GenBank/DDBJ databases">
        <authorList>
            <person name="Cecchin M."/>
            <person name="Marcolungo L."/>
            <person name="Rossato M."/>
            <person name="Girolomoni L."/>
            <person name="Cosentino E."/>
            <person name="Cuine S."/>
            <person name="Li-Beisson Y."/>
            <person name="Delledonne M."/>
            <person name="Ballottari M."/>
        </authorList>
    </citation>
    <scope>NUCLEOTIDE SEQUENCE</scope>
    <source>
        <strain evidence="8">211/11P</strain>
        <tissue evidence="8">Whole cell</tissue>
    </source>
</reference>
<evidence type="ECO:0000256" key="2">
    <source>
        <dbReference type="ARBA" id="ARBA00023015"/>
    </source>
</evidence>
<accession>A0A9D4TMA3</accession>
<dbReference type="EMBL" id="SIDB01000008">
    <property type="protein sequence ID" value="KAI3429463.1"/>
    <property type="molecule type" value="Genomic_DNA"/>
</dbReference>
<evidence type="ECO:0000259" key="7">
    <source>
        <dbReference type="PROSITE" id="PS50217"/>
    </source>
</evidence>
<evidence type="ECO:0000313" key="9">
    <source>
        <dbReference type="Proteomes" id="UP001055712"/>
    </source>
</evidence>
<dbReference type="SUPFAM" id="SSF57959">
    <property type="entry name" value="Leucine zipper domain"/>
    <property type="match status" value="1"/>
</dbReference>
<evidence type="ECO:0000256" key="4">
    <source>
        <dbReference type="ARBA" id="ARBA00023163"/>
    </source>
</evidence>
<comment type="caution">
    <text evidence="8">The sequence shown here is derived from an EMBL/GenBank/DDBJ whole genome shotgun (WGS) entry which is preliminary data.</text>
</comment>
<sequence length="190" mass="20477">MRSSREKLVATSASEDDSPGIATRSQPAWRSGNRRNRTQDGRSGSWGGRHDEAAAAGSGSALDEWDEAELAHLSPDSQKRERRRIANRACARRIRQRKTELLGDLTARVALLQGDNTRLLATLTDVTRCWRDSTIENCELRSQIALLQAEGSRTSGGSSGTGSDGGDLLGSPAGLGRQLLSPGWPLPMVL</sequence>
<keyword evidence="5" id="KW-0539">Nucleus</keyword>
<dbReference type="InterPro" id="IPR045314">
    <property type="entry name" value="bZIP_plant_GBF1"/>
</dbReference>
<dbReference type="Proteomes" id="UP001055712">
    <property type="component" value="Unassembled WGS sequence"/>
</dbReference>
<dbReference type="PANTHER" id="PTHR46324">
    <property type="entry name" value="BASIC LEUCINE ZIPPER 43-RELATED"/>
    <property type="match status" value="1"/>
</dbReference>
<feature type="domain" description="BZIP" evidence="7">
    <location>
        <begin position="77"/>
        <end position="128"/>
    </location>
</feature>